<dbReference type="Proteomes" id="UP001189429">
    <property type="component" value="Unassembled WGS sequence"/>
</dbReference>
<protein>
    <submittedName>
        <fullName evidence="1">Uncharacterized protein</fullName>
    </submittedName>
</protein>
<keyword evidence="2" id="KW-1185">Reference proteome</keyword>
<evidence type="ECO:0000313" key="1">
    <source>
        <dbReference type="EMBL" id="CAK0877371.1"/>
    </source>
</evidence>
<sequence>MAPKRAVRNMPAHDKCMLTACKAQFQAAVATYRVMKSTLRKRKEHLGGRSSASETKLTMAMKKHIGTRVPPTKMTHASTQTTPTKLGVLPKLTTAFESLDGVWCRLTLPNVYIGYTARDEQPTMAKISNGY</sequence>
<reference evidence="1" key="1">
    <citation type="submission" date="2023-10" db="EMBL/GenBank/DDBJ databases">
        <authorList>
            <person name="Chen Y."/>
            <person name="Shah S."/>
            <person name="Dougan E. K."/>
            <person name="Thang M."/>
            <person name="Chan C."/>
        </authorList>
    </citation>
    <scope>NUCLEOTIDE SEQUENCE [LARGE SCALE GENOMIC DNA]</scope>
</reference>
<evidence type="ECO:0000313" key="2">
    <source>
        <dbReference type="Proteomes" id="UP001189429"/>
    </source>
</evidence>
<comment type="caution">
    <text evidence="1">The sequence shown here is derived from an EMBL/GenBank/DDBJ whole genome shotgun (WGS) entry which is preliminary data.</text>
</comment>
<proteinExistence type="predicted"/>
<dbReference type="EMBL" id="CAUYUJ010017728">
    <property type="protein sequence ID" value="CAK0877371.1"/>
    <property type="molecule type" value="Genomic_DNA"/>
</dbReference>
<organism evidence="1 2">
    <name type="scientific">Prorocentrum cordatum</name>
    <dbReference type="NCBI Taxonomy" id="2364126"/>
    <lineage>
        <taxon>Eukaryota</taxon>
        <taxon>Sar</taxon>
        <taxon>Alveolata</taxon>
        <taxon>Dinophyceae</taxon>
        <taxon>Prorocentrales</taxon>
        <taxon>Prorocentraceae</taxon>
        <taxon>Prorocentrum</taxon>
    </lineage>
</organism>
<gene>
    <name evidence="1" type="ORF">PCOR1329_LOCUS61453</name>
</gene>
<name>A0ABN9VUW9_9DINO</name>
<accession>A0ABN9VUW9</accession>